<proteinExistence type="predicted"/>
<dbReference type="AlphaFoldDB" id="A0A5R9IMS3"/>
<protein>
    <recommendedName>
        <fullName evidence="3">DUF1579 domain-containing protein</fullName>
    </recommendedName>
</protein>
<dbReference type="OrthoDB" id="8588312at2"/>
<keyword evidence="2" id="KW-1185">Reference proteome</keyword>
<organism evidence="1 2">
    <name type="scientific">Thalassotalea litorea</name>
    <dbReference type="NCBI Taxonomy" id="2020715"/>
    <lineage>
        <taxon>Bacteria</taxon>
        <taxon>Pseudomonadati</taxon>
        <taxon>Pseudomonadota</taxon>
        <taxon>Gammaproteobacteria</taxon>
        <taxon>Alteromonadales</taxon>
        <taxon>Colwelliaceae</taxon>
        <taxon>Thalassotalea</taxon>
    </lineage>
</organism>
<dbReference type="Proteomes" id="UP000307790">
    <property type="component" value="Unassembled WGS sequence"/>
</dbReference>
<evidence type="ECO:0000313" key="1">
    <source>
        <dbReference type="EMBL" id="TLU61289.1"/>
    </source>
</evidence>
<evidence type="ECO:0000313" key="2">
    <source>
        <dbReference type="Proteomes" id="UP000307790"/>
    </source>
</evidence>
<gene>
    <name evidence="1" type="ORF">FE810_14860</name>
</gene>
<evidence type="ECO:0008006" key="3">
    <source>
        <dbReference type="Google" id="ProtNLM"/>
    </source>
</evidence>
<dbReference type="EMBL" id="VCBC01000017">
    <property type="protein sequence ID" value="TLU61289.1"/>
    <property type="molecule type" value="Genomic_DNA"/>
</dbReference>
<dbReference type="RefSeq" id="WP_138321076.1">
    <property type="nucleotide sequence ID" value="NZ_VCBC01000017.1"/>
</dbReference>
<comment type="caution">
    <text evidence="1">The sequence shown here is derived from an EMBL/GenBank/DDBJ whole genome shotgun (WGS) entry which is preliminary data.</text>
</comment>
<accession>A0A5R9IMS3</accession>
<reference evidence="1 2" key="1">
    <citation type="submission" date="2019-05" db="EMBL/GenBank/DDBJ databases">
        <title>Genome sequences of Thalassotalea litorea 1K03283.</title>
        <authorList>
            <person name="Zhang D."/>
        </authorList>
    </citation>
    <scope>NUCLEOTIDE SEQUENCE [LARGE SCALE GENOMIC DNA]</scope>
    <source>
        <strain evidence="1 2">MCCC 1K03283</strain>
    </source>
</reference>
<dbReference type="Gene3D" id="2.40.128.490">
    <property type="entry name" value="Uncharacterised protein PF14869, DUF4488"/>
    <property type="match status" value="1"/>
</dbReference>
<sequence length="156" mass="17855">MSIKPSLKNLAYLLLVLLISALFTSVKSPAFYDSVNGTAIKNTGVLQGTWKLLDGEFVDDKGQIKQYQDLKLTALKVLDDNHFSFISMADGKFWASAAGQYQVTGNQYQEHLRLASFKHEDGQRFVFTFHLAGDLWITERFDGNGRRVEFERWQRQ</sequence>
<name>A0A5R9IMS3_9GAMM</name>